<name>A0A6J1R5A5_9HYME</name>
<evidence type="ECO:0000256" key="6">
    <source>
        <dbReference type="ARBA" id="ARBA00022842"/>
    </source>
</evidence>
<dbReference type="Gene3D" id="3.30.420.10">
    <property type="entry name" value="Ribonuclease H-like superfamily/Ribonuclease H"/>
    <property type="match status" value="1"/>
</dbReference>
<evidence type="ECO:0000256" key="2">
    <source>
        <dbReference type="ARBA" id="ARBA00022722"/>
    </source>
</evidence>
<evidence type="ECO:0000256" key="1">
    <source>
        <dbReference type="ARBA" id="ARBA00001946"/>
    </source>
</evidence>
<evidence type="ECO:0000256" key="5">
    <source>
        <dbReference type="ARBA" id="ARBA00022839"/>
    </source>
</evidence>
<evidence type="ECO:0000256" key="3">
    <source>
        <dbReference type="ARBA" id="ARBA00022723"/>
    </source>
</evidence>
<accession>A0A6J1R5A5</accession>
<evidence type="ECO:0000256" key="4">
    <source>
        <dbReference type="ARBA" id="ARBA00022801"/>
    </source>
</evidence>
<dbReference type="GO" id="GO:0008296">
    <property type="term" value="F:3'-5'-DNA exonuclease activity"/>
    <property type="evidence" value="ECO:0007669"/>
    <property type="project" value="TreeGrafter"/>
</dbReference>
<comment type="cofactor">
    <cofactor evidence="1">
        <name>Mg(2+)</name>
        <dbReference type="ChEBI" id="CHEBI:18420"/>
    </cofactor>
</comment>
<proteinExistence type="predicted"/>
<keyword evidence="4" id="KW-0378">Hydrolase</keyword>
<keyword evidence="3" id="KW-0479">Metal-binding</keyword>
<dbReference type="GO" id="GO:0005737">
    <property type="term" value="C:cytoplasm"/>
    <property type="evidence" value="ECO:0007669"/>
    <property type="project" value="TreeGrafter"/>
</dbReference>
<keyword evidence="2" id="KW-0540">Nuclease</keyword>
<dbReference type="OrthoDB" id="7692185at2759"/>
<dbReference type="InterPro" id="IPR040393">
    <property type="entry name" value="TREX1/2"/>
</dbReference>
<evidence type="ECO:0000313" key="8">
    <source>
        <dbReference type="RefSeq" id="XP_024890199.1"/>
    </source>
</evidence>
<keyword evidence="5" id="KW-0269">Exonuclease</keyword>
<dbReference type="GO" id="GO:0003676">
    <property type="term" value="F:nucleic acid binding"/>
    <property type="evidence" value="ECO:0007669"/>
    <property type="project" value="InterPro"/>
</dbReference>
<dbReference type="PANTHER" id="PTHR13058:SF22">
    <property type="entry name" value="EXODEOXYRIBONUCLEASE III"/>
    <property type="match status" value="1"/>
</dbReference>
<gene>
    <name evidence="8" type="primary">LOC112466367</name>
</gene>
<dbReference type="AlphaFoldDB" id="A0A6J1R5A5"/>
<dbReference type="RefSeq" id="XP_024890199.1">
    <property type="nucleotide sequence ID" value="XM_025034431.1"/>
</dbReference>
<dbReference type="GO" id="GO:0046872">
    <property type="term" value="F:metal ion binding"/>
    <property type="evidence" value="ECO:0007669"/>
    <property type="project" value="UniProtKB-KW"/>
</dbReference>
<evidence type="ECO:0000313" key="7">
    <source>
        <dbReference type="Proteomes" id="UP000504618"/>
    </source>
</evidence>
<dbReference type="SUPFAM" id="SSF53098">
    <property type="entry name" value="Ribonuclease H-like"/>
    <property type="match status" value="1"/>
</dbReference>
<dbReference type="InterPro" id="IPR036397">
    <property type="entry name" value="RNaseH_sf"/>
</dbReference>
<dbReference type="PANTHER" id="PTHR13058">
    <property type="entry name" value="THREE PRIME REPAIR EXONUCLEASE 1, 2"/>
    <property type="match status" value="1"/>
</dbReference>
<sequence>MRTMPRRLALKSFIDFLTPDPVILIAHNGGRFDAPMLLNELRSLGLLQDFQSVVFGFCDTLPLLKKKLPERIKAKKSFRQSVLAEDLVGSRAADGNHNSLVDVRMLSNTIECVGINNKKLRSNSVTVHSVLMTQVEAAKTKVNRHGLDCLKGGVSTRMLTKMAKAGVTIDSLKKSYSDGGEDAVTMFLGEDVRPPLRHEK</sequence>
<organism evidence="7 8">
    <name type="scientific">Temnothorax curvispinosus</name>
    <dbReference type="NCBI Taxonomy" id="300111"/>
    <lineage>
        <taxon>Eukaryota</taxon>
        <taxon>Metazoa</taxon>
        <taxon>Ecdysozoa</taxon>
        <taxon>Arthropoda</taxon>
        <taxon>Hexapoda</taxon>
        <taxon>Insecta</taxon>
        <taxon>Pterygota</taxon>
        <taxon>Neoptera</taxon>
        <taxon>Endopterygota</taxon>
        <taxon>Hymenoptera</taxon>
        <taxon>Apocrita</taxon>
        <taxon>Aculeata</taxon>
        <taxon>Formicoidea</taxon>
        <taxon>Formicidae</taxon>
        <taxon>Myrmicinae</taxon>
        <taxon>Temnothorax</taxon>
    </lineage>
</organism>
<dbReference type="Proteomes" id="UP000504618">
    <property type="component" value="Unplaced"/>
</dbReference>
<keyword evidence="6" id="KW-0460">Magnesium</keyword>
<dbReference type="InterPro" id="IPR012337">
    <property type="entry name" value="RNaseH-like_sf"/>
</dbReference>
<dbReference type="GeneID" id="112466367"/>
<dbReference type="GO" id="GO:0006308">
    <property type="term" value="P:DNA catabolic process"/>
    <property type="evidence" value="ECO:0007669"/>
    <property type="project" value="TreeGrafter"/>
</dbReference>
<reference evidence="8" key="1">
    <citation type="submission" date="2025-08" db="UniProtKB">
        <authorList>
            <consortium name="RefSeq"/>
        </authorList>
    </citation>
    <scope>IDENTIFICATION</scope>
    <source>
        <tissue evidence="8">Whole body</tissue>
    </source>
</reference>
<protein>
    <submittedName>
        <fullName evidence="8">Uncharacterized protein LOC112466367 isoform X1</fullName>
    </submittedName>
</protein>
<keyword evidence="7" id="KW-1185">Reference proteome</keyword>